<evidence type="ECO:0000313" key="3">
    <source>
        <dbReference type="EMBL" id="NMJ42101.1"/>
    </source>
</evidence>
<dbReference type="CDD" id="cd08899">
    <property type="entry name" value="SRPBCC_CalC_Aha1-like_6"/>
    <property type="match status" value="1"/>
</dbReference>
<organism evidence="3 4">
    <name type="scientific">Neoroseomonas marina</name>
    <dbReference type="NCBI Taxonomy" id="1232220"/>
    <lineage>
        <taxon>Bacteria</taxon>
        <taxon>Pseudomonadati</taxon>
        <taxon>Pseudomonadota</taxon>
        <taxon>Alphaproteobacteria</taxon>
        <taxon>Acetobacterales</taxon>
        <taxon>Acetobacteraceae</taxon>
        <taxon>Neoroseomonas</taxon>
    </lineage>
</organism>
<dbReference type="InterPro" id="IPR013538">
    <property type="entry name" value="ASHA1/2-like_C"/>
</dbReference>
<evidence type="ECO:0000259" key="2">
    <source>
        <dbReference type="Pfam" id="PF08327"/>
    </source>
</evidence>
<evidence type="ECO:0000313" key="4">
    <source>
        <dbReference type="Proteomes" id="UP000548582"/>
    </source>
</evidence>
<reference evidence="3 4" key="1">
    <citation type="submission" date="2020-03" db="EMBL/GenBank/DDBJ databases">
        <authorList>
            <person name="Sun Q."/>
        </authorList>
    </citation>
    <scope>NUCLEOTIDE SEQUENCE [LARGE SCALE GENOMIC DNA]</scope>
    <source>
        <strain evidence="3 4">JC162</strain>
    </source>
</reference>
<accession>A0A848EC60</accession>
<protein>
    <submittedName>
        <fullName evidence="3">SRPBCC family protein</fullName>
    </submittedName>
</protein>
<dbReference type="Pfam" id="PF08327">
    <property type="entry name" value="AHSA1"/>
    <property type="match status" value="1"/>
</dbReference>
<dbReference type="RefSeq" id="WP_170054317.1">
    <property type="nucleotide sequence ID" value="NZ_JABBKX010000003.1"/>
</dbReference>
<name>A0A848EC60_9PROT</name>
<dbReference type="InterPro" id="IPR023393">
    <property type="entry name" value="START-like_dom_sf"/>
</dbReference>
<comment type="caution">
    <text evidence="3">The sequence shown here is derived from an EMBL/GenBank/DDBJ whole genome shotgun (WGS) entry which is preliminary data.</text>
</comment>
<dbReference type="Proteomes" id="UP000548582">
    <property type="component" value="Unassembled WGS sequence"/>
</dbReference>
<keyword evidence="4" id="KW-1185">Reference proteome</keyword>
<dbReference type="Gene3D" id="3.30.530.20">
    <property type="match status" value="1"/>
</dbReference>
<dbReference type="AlphaFoldDB" id="A0A848EC60"/>
<proteinExistence type="inferred from homology"/>
<dbReference type="SUPFAM" id="SSF55961">
    <property type="entry name" value="Bet v1-like"/>
    <property type="match status" value="1"/>
</dbReference>
<feature type="domain" description="Activator of Hsp90 ATPase homologue 1/2-like C-terminal" evidence="2">
    <location>
        <begin position="28"/>
        <end position="152"/>
    </location>
</feature>
<evidence type="ECO:0000256" key="1">
    <source>
        <dbReference type="ARBA" id="ARBA00006817"/>
    </source>
</evidence>
<gene>
    <name evidence="3" type="ORF">GWK16_12675</name>
</gene>
<comment type="similarity">
    <text evidence="1">Belongs to the AHA1 family.</text>
</comment>
<sequence length="177" mass="20242">MNDLATLDAHGVLTEPMTLQIQRLLPGPIERVWAYITDSDLRRQWLAAGEMEMRVGAAFEFIWRNDELNDPPSRRPEGFDAEHRLECWITELDAPRRLGVTWGRSDGVTFELAPVGQKVLLTITHRRLPDRDLLLKVSAGWHAHLDVLAARVSGTVPPPFWDEWLRLKAEYAARIAE</sequence>
<dbReference type="EMBL" id="JABBKX010000003">
    <property type="protein sequence ID" value="NMJ42101.1"/>
    <property type="molecule type" value="Genomic_DNA"/>
</dbReference>